<dbReference type="SUPFAM" id="SSF48371">
    <property type="entry name" value="ARM repeat"/>
    <property type="match status" value="2"/>
</dbReference>
<dbReference type="Pfam" id="PF02259">
    <property type="entry name" value="FAT"/>
    <property type="match status" value="1"/>
</dbReference>
<dbReference type="Gene3D" id="3.30.1010.10">
    <property type="entry name" value="Phosphatidylinositol 3-kinase Catalytic Subunit, Chain A, domain 4"/>
    <property type="match status" value="1"/>
</dbReference>
<evidence type="ECO:0000256" key="3">
    <source>
        <dbReference type="ARBA" id="ARBA00012513"/>
    </source>
</evidence>
<comment type="similarity">
    <text evidence="2">Belongs to the PI3/PI4-kinase family. ATM subfamily.</text>
</comment>
<comment type="caution">
    <text evidence="16">The sequence shown here is derived from an EMBL/GenBank/DDBJ whole genome shotgun (WGS) entry which is preliminary data.</text>
</comment>
<dbReference type="Gene3D" id="1.25.40.10">
    <property type="entry name" value="Tetratricopeptide repeat domain"/>
    <property type="match status" value="1"/>
</dbReference>
<keyword evidence="7" id="KW-0227">DNA damage</keyword>
<keyword evidence="11" id="KW-0539">Nucleus</keyword>
<sequence length="2430" mass="274137">MIKTGLLNVKQAALDVLTGLLPWTGLPNIPVLDQFVKCLCSLLELLVSVAERLPAHGREKVPGLEISLAKCLDVLSGGKKEPSCHKSSTEQPTLYSFPGAYVNNFLLSFRKTLCNGGLHLFVTQEMKAAVCRFVAHIYRCIPVSTGGANAPLSRYSIKDEINERLASYIGVEHEQQFLVGCLYVAVNDEKANKKTPLLTKCAHKLKLNMKHCPYSKPSTPKKRKTLVISDPENGQERQTQASATMARILERYKDFEKSLLHDANEIPPDLVSVVCKLEGIRVTTEVMVHLCSYHIKNSTDPNDVKDFFTSLDLSRLFAVLKKSLQVMLQFVEESTQPLDASKTLNSAYQKLVQVSGALYCMSDLIQIPMDLWQFSIFVVSIPWLSRGDSSWNDLPHKFGLSVDALARFGLRLGPLITKENMDMCLHLLAGFPSDAAPTWRTQVFLLVLKDASPDVKTLALKWLPLLLSSLGSFSFHLMTNILPGVMSAAGAIQEEIAKIIGPLACVLTDNTVIRKMNNDLCFDDAVCNSITFLCPDCDSEIIKKRGGNDDNKPQAIVNASIFTPYLQLLAPDVGSSIKCAFVKSMKRIFTHMTFTADSAAHSSIVSATCFDLIEDLEFEVRMAFSTVAPYIVKPAGSDSNNNMQKTVISKLKKVFVKASSQGNCSLQETVVLTIGQLGRIAEGELLLVVIVSLLESLTAHSQLIRAVAFKQVQEVAKFQRKTLKDLFSRFKQQICNFVVDAVDDTQRQNPTSKVPLDIVSEVAIVFEFRDVHSFLKSTLHFVIPYLVKKASTSSSAILRHIAKELKMNRREMLLENFKFVFSFLVRTCSPPELEKALGYVQKETDVELGSLLRSEALSVYNQLLLYLSVSYDKVFSGLAMLALKDDTYTGPKDLKTTQHLANFLQSRLLGILAFYNTVLLTNTDLEEKKLALESLTKLMQIMGPKYITTVRVKIMGILRLCLRFQDKGFPELTCDAWESFVRNVKLSNLGPMLSQIVVTLLPYLNKLPARVTQIFHFLIVENKTSLQDYFHEIYFLPDIPELRRVSAVLRSCSGKSSRNMDLQAQLRQSLKGLANESADVQKHALTKLKQLLHDNQATLHGYVLSNETVDPIIPQLISVLMSSCHKNDSEAKVLVAECIGELGAVDPGRLDKLTHDPVDEQAVFESGCDDTDFAVELINQLVQAFLAAHDTRAQDCSAYAIQEVLLTYECSESKKDGAGYALWTKFPEHIQELLRPHLYSKYLSSTTPNWSRLPKPIYRSDKGRVFNEWVSTWTSYLITKVKRQKPSHMFQACSKIFKHYVKTALFLLPHVLLYVLLDGTQDDSEEVYVEIMAVLTHLQRNEELPAPSSDFRQMSAQTVFSALDYLKRWSRARAHSLAVKTQLLSSKGRAAASISESLDEHKSVENFLEKIPQDVLAYASFHCKAYARALMHFEAFVSSQKQDIQQHLGFIQKLYIALDEPDGVAGVAASRKRQPTLHEQILDQKSSGKLCDASARYERAIQEEPNEIGHHKGLLQCLIDLGQVTTALIHVDGVVTRRSEWERSLNAYRVEASWRLGQWDSLESYLKLERGVGDWDVGLGRILVAVKEKNEAEFRHQLKVVRSQQMGFLSAASMESGSYQRGYEHIVRLHMLRELEEAVQRQFLVSDAAAPTTTGVAKDWESRLHISQTSFRTREPILSLRRIVLKLLQSSEELQKEQGKSWLQSAKAARAAGHVQTADSSLLSASAFSLPSLCIERAKWMASQGDVHQALISLQRAVSEKWPDGVKKMASSGGAERFIHAKALLLIGRWMEETAYYEPNRVIQQYKEVTTLHSNWENGHFYLGKYYDKLMANCTDGEEKSSKLSVDFIPFVLKHYGQSLQFGNKFIYQSMPRLLTIWLDFGATVSDQGRQTKSSDRGGKRQKLADFNEIMAELTNKLPPYQFLTAFSLLISRICHANQTVFNQLEEIIAKLLITYPQQAMWMMMAVSKSSFAMRTRRCHQIFKRQRNSRDNTLKKFLEDATRLTDNFLDVCNKDVPKGPSKDKLSMSHDFVVLKRLVSNPNFSPIVVPLQSSMTVTLPSGAGSHHDHNPFPGSLACIIGFEDTVDVLQSLQKPKKITIKGSDGKTYTMMCKPKDDLRKDSRTMEFNALVNKCLRKDPESRRRQLHIRTYAVIPLNEECGLLEWVQNTHGLRNILTKIYKEKNMYTRGAEVKKLIDRAGNKLEDKVRVFLNEILPRHPSVFHEWFLKTFPNPTSWYMSRLAYCRTSAVMCMVGYILGLGDRHGENILFDAKCGDCVHVDFNCLFKKGETFDCPERVPFRLTHNIVNAMGPLGCEGDFRRSCEVTLRLLRNQCDSLLTVLRTFIYDPLVEWQKTRGKELLAEASKNKETGEVTNEEGVKILKDIDKRFKGFEGSNRIMIPLSIEGHVHYLINEATSAENLSRMYIGWAPYL</sequence>
<keyword evidence="6" id="KW-0547">Nucleotide-binding</keyword>
<evidence type="ECO:0000256" key="4">
    <source>
        <dbReference type="ARBA" id="ARBA00022527"/>
    </source>
</evidence>
<feature type="domain" description="FATC" evidence="15">
    <location>
        <begin position="2398"/>
        <end position="2430"/>
    </location>
</feature>
<dbReference type="EC" id="2.7.11.1" evidence="3"/>
<evidence type="ECO:0000256" key="10">
    <source>
        <dbReference type="ARBA" id="ARBA00023204"/>
    </source>
</evidence>
<dbReference type="InterPro" id="IPR011990">
    <property type="entry name" value="TPR-like_helical_dom_sf"/>
</dbReference>
<dbReference type="Gene3D" id="1.25.10.10">
    <property type="entry name" value="Leucine-rich Repeat Variant"/>
    <property type="match status" value="1"/>
</dbReference>
<dbReference type="Pfam" id="PF25030">
    <property type="entry name" value="M-HEAT_ATR"/>
    <property type="match status" value="1"/>
</dbReference>
<organism evidence="16 17">
    <name type="scientific">Porites lobata</name>
    <dbReference type="NCBI Taxonomy" id="104759"/>
    <lineage>
        <taxon>Eukaryota</taxon>
        <taxon>Metazoa</taxon>
        <taxon>Cnidaria</taxon>
        <taxon>Anthozoa</taxon>
        <taxon>Hexacorallia</taxon>
        <taxon>Scleractinia</taxon>
        <taxon>Fungiina</taxon>
        <taxon>Poritidae</taxon>
        <taxon>Porites</taxon>
    </lineage>
</organism>
<feature type="domain" description="FAT" evidence="14">
    <location>
        <begin position="1415"/>
        <end position="1970"/>
    </location>
</feature>
<keyword evidence="5" id="KW-0808">Transferase</keyword>
<keyword evidence="9" id="KW-0067">ATP-binding</keyword>
<dbReference type="InterPro" id="IPR011009">
    <property type="entry name" value="Kinase-like_dom_sf"/>
</dbReference>
<reference evidence="16 17" key="1">
    <citation type="submission" date="2022-05" db="EMBL/GenBank/DDBJ databases">
        <authorList>
            <consortium name="Genoscope - CEA"/>
            <person name="William W."/>
        </authorList>
    </citation>
    <scope>NUCLEOTIDE SEQUENCE [LARGE SCALE GENOMIC DNA]</scope>
</reference>
<proteinExistence type="inferred from homology"/>
<dbReference type="Gene3D" id="1.10.1070.11">
    <property type="entry name" value="Phosphatidylinositol 3-/4-kinase, catalytic domain"/>
    <property type="match status" value="1"/>
</dbReference>
<dbReference type="InterPro" id="IPR056802">
    <property type="entry name" value="ATR-like_M-HEAT"/>
</dbReference>
<dbReference type="PROSITE" id="PS50290">
    <property type="entry name" value="PI3_4_KINASE_3"/>
    <property type="match status" value="1"/>
</dbReference>
<evidence type="ECO:0000259" key="14">
    <source>
        <dbReference type="PROSITE" id="PS51189"/>
    </source>
</evidence>
<dbReference type="Pfam" id="PF23593">
    <property type="entry name" value="HEAT_ATR"/>
    <property type="match status" value="1"/>
</dbReference>
<evidence type="ECO:0000313" key="16">
    <source>
        <dbReference type="EMBL" id="CAH3133091.1"/>
    </source>
</evidence>
<dbReference type="Pfam" id="PF00454">
    <property type="entry name" value="PI3_PI4_kinase"/>
    <property type="match status" value="1"/>
</dbReference>
<dbReference type="Pfam" id="PF08064">
    <property type="entry name" value="UME"/>
    <property type="match status" value="1"/>
</dbReference>
<evidence type="ECO:0000256" key="9">
    <source>
        <dbReference type="ARBA" id="ARBA00022840"/>
    </source>
</evidence>
<keyword evidence="8" id="KW-0418">Kinase</keyword>
<evidence type="ECO:0000259" key="13">
    <source>
        <dbReference type="PROSITE" id="PS50290"/>
    </source>
</evidence>
<dbReference type="PROSITE" id="PS51189">
    <property type="entry name" value="FAT"/>
    <property type="match status" value="1"/>
</dbReference>
<keyword evidence="17" id="KW-1185">Reference proteome</keyword>
<comment type="subcellular location">
    <subcellularLocation>
        <location evidence="1">Nucleus</location>
    </subcellularLocation>
</comment>
<dbReference type="SMART" id="SM00802">
    <property type="entry name" value="UME"/>
    <property type="match status" value="1"/>
</dbReference>
<feature type="domain" description="PI3K/PI4K catalytic" evidence="13">
    <location>
        <begin position="2081"/>
        <end position="2391"/>
    </location>
</feature>
<evidence type="ECO:0000256" key="5">
    <source>
        <dbReference type="ARBA" id="ARBA00022679"/>
    </source>
</evidence>
<dbReference type="Pfam" id="PF02260">
    <property type="entry name" value="FATC"/>
    <property type="match status" value="1"/>
</dbReference>
<evidence type="ECO:0000256" key="2">
    <source>
        <dbReference type="ARBA" id="ARBA00010769"/>
    </source>
</evidence>
<dbReference type="SUPFAM" id="SSF56112">
    <property type="entry name" value="Protein kinase-like (PK-like)"/>
    <property type="match status" value="1"/>
</dbReference>
<accession>A0ABN8P4I1</accession>
<dbReference type="SMART" id="SM01343">
    <property type="entry name" value="FATC"/>
    <property type="match status" value="1"/>
</dbReference>
<dbReference type="InterPro" id="IPR050517">
    <property type="entry name" value="DDR_Repair_Kinase"/>
</dbReference>
<dbReference type="InterPro" id="IPR018936">
    <property type="entry name" value="PI3/4_kinase_CS"/>
</dbReference>
<dbReference type="SMART" id="SM00146">
    <property type="entry name" value="PI3Kc"/>
    <property type="match status" value="1"/>
</dbReference>
<dbReference type="PANTHER" id="PTHR11139:SF69">
    <property type="entry name" value="SERINE_THREONINE-PROTEIN KINASE ATR"/>
    <property type="match status" value="1"/>
</dbReference>
<dbReference type="InterPro" id="IPR000403">
    <property type="entry name" value="PI3/4_kinase_cat_dom"/>
</dbReference>
<gene>
    <name evidence="16" type="ORF">PLOB_00036640</name>
</gene>
<keyword evidence="10" id="KW-0234">DNA repair</keyword>
<dbReference type="CDD" id="cd00892">
    <property type="entry name" value="PIKKc_ATR"/>
    <property type="match status" value="1"/>
</dbReference>
<evidence type="ECO:0000259" key="15">
    <source>
        <dbReference type="PROSITE" id="PS51190"/>
    </source>
</evidence>
<dbReference type="EMBL" id="CALNXK010000052">
    <property type="protein sequence ID" value="CAH3133091.1"/>
    <property type="molecule type" value="Genomic_DNA"/>
</dbReference>
<dbReference type="InterPro" id="IPR003151">
    <property type="entry name" value="PIK-rel_kinase_FAT"/>
</dbReference>
<evidence type="ECO:0000256" key="7">
    <source>
        <dbReference type="ARBA" id="ARBA00022763"/>
    </source>
</evidence>
<dbReference type="InterPro" id="IPR036940">
    <property type="entry name" value="PI3/4_kinase_cat_sf"/>
</dbReference>
<evidence type="ECO:0000313" key="17">
    <source>
        <dbReference type="Proteomes" id="UP001159405"/>
    </source>
</evidence>
<dbReference type="PROSITE" id="PS00916">
    <property type="entry name" value="PI3_4_KINASE_2"/>
    <property type="match status" value="1"/>
</dbReference>
<protein>
    <recommendedName>
        <fullName evidence="12">Serine/threonine-protein kinase ATR</fullName>
        <ecNumber evidence="3">2.7.11.1</ecNumber>
    </recommendedName>
</protein>
<keyword evidence="4" id="KW-0723">Serine/threonine-protein kinase</keyword>
<name>A0ABN8P4I1_9CNID</name>
<dbReference type="InterPro" id="IPR057564">
    <property type="entry name" value="HEAT_ATR"/>
</dbReference>
<evidence type="ECO:0000256" key="1">
    <source>
        <dbReference type="ARBA" id="ARBA00004123"/>
    </source>
</evidence>
<evidence type="ECO:0000256" key="8">
    <source>
        <dbReference type="ARBA" id="ARBA00022777"/>
    </source>
</evidence>
<dbReference type="InterPro" id="IPR014009">
    <property type="entry name" value="PIK_FAT"/>
</dbReference>
<dbReference type="Pfam" id="PF25032">
    <property type="entry name" value="N-HEAT_ATR"/>
    <property type="match status" value="1"/>
</dbReference>
<dbReference type="InterPro" id="IPR011989">
    <property type="entry name" value="ARM-like"/>
</dbReference>
<evidence type="ECO:0000256" key="6">
    <source>
        <dbReference type="ARBA" id="ARBA00022741"/>
    </source>
</evidence>
<dbReference type="InterPro" id="IPR003152">
    <property type="entry name" value="FATC_dom"/>
</dbReference>
<dbReference type="InterPro" id="IPR056803">
    <property type="entry name" value="ATR-like_N-HEAT"/>
</dbReference>
<dbReference type="Proteomes" id="UP001159405">
    <property type="component" value="Unassembled WGS sequence"/>
</dbReference>
<dbReference type="PANTHER" id="PTHR11139">
    <property type="entry name" value="ATAXIA TELANGIECTASIA MUTATED ATM -RELATED"/>
    <property type="match status" value="1"/>
</dbReference>
<evidence type="ECO:0000256" key="11">
    <source>
        <dbReference type="ARBA" id="ARBA00023242"/>
    </source>
</evidence>
<dbReference type="InterPro" id="IPR012993">
    <property type="entry name" value="UME"/>
</dbReference>
<dbReference type="InterPro" id="IPR016024">
    <property type="entry name" value="ARM-type_fold"/>
</dbReference>
<evidence type="ECO:0000256" key="12">
    <source>
        <dbReference type="ARBA" id="ARBA00024420"/>
    </source>
</evidence>
<dbReference type="PROSITE" id="PS51190">
    <property type="entry name" value="FATC"/>
    <property type="match status" value="1"/>
</dbReference>